<dbReference type="EMBL" id="CAKMRJ010004480">
    <property type="protein sequence ID" value="CAH1439144.1"/>
    <property type="molecule type" value="Genomic_DNA"/>
</dbReference>
<name>A0AAU9NMN1_9ASTR</name>
<dbReference type="Proteomes" id="UP001157418">
    <property type="component" value="Unassembled WGS sequence"/>
</dbReference>
<sequence length="191" mass="21575">MSVRSFYRKGVSRPMTMRVKEHCFNVEEAQLLECWSKSTGMQSLWSVDQAWNRSEIGGDKRKLKSATAHQLHVSYGSEIVFQDITTSDTTEPRAGLHSDSLEHRASIATQLAVERMLASKGEIWRNPTIVLLVNQGPDQETTLTAVAEYIFSAATNQPFRFPSNFTFLLIKKFLGDKALEYFKYGSLAMEG</sequence>
<gene>
    <name evidence="1" type="ORF">LVIROSA_LOCUS25359</name>
</gene>
<evidence type="ECO:0000313" key="1">
    <source>
        <dbReference type="EMBL" id="CAH1439144.1"/>
    </source>
</evidence>
<organism evidence="1 2">
    <name type="scientific">Lactuca virosa</name>
    <dbReference type="NCBI Taxonomy" id="75947"/>
    <lineage>
        <taxon>Eukaryota</taxon>
        <taxon>Viridiplantae</taxon>
        <taxon>Streptophyta</taxon>
        <taxon>Embryophyta</taxon>
        <taxon>Tracheophyta</taxon>
        <taxon>Spermatophyta</taxon>
        <taxon>Magnoliopsida</taxon>
        <taxon>eudicotyledons</taxon>
        <taxon>Gunneridae</taxon>
        <taxon>Pentapetalae</taxon>
        <taxon>asterids</taxon>
        <taxon>campanulids</taxon>
        <taxon>Asterales</taxon>
        <taxon>Asteraceae</taxon>
        <taxon>Cichorioideae</taxon>
        <taxon>Cichorieae</taxon>
        <taxon>Lactucinae</taxon>
        <taxon>Lactuca</taxon>
    </lineage>
</organism>
<protein>
    <submittedName>
        <fullName evidence="1">Uncharacterized protein</fullName>
    </submittedName>
</protein>
<accession>A0AAU9NMN1</accession>
<dbReference type="AlphaFoldDB" id="A0AAU9NMN1"/>
<reference evidence="1 2" key="1">
    <citation type="submission" date="2022-01" db="EMBL/GenBank/DDBJ databases">
        <authorList>
            <person name="Xiong W."/>
            <person name="Schranz E."/>
        </authorList>
    </citation>
    <scope>NUCLEOTIDE SEQUENCE [LARGE SCALE GENOMIC DNA]</scope>
</reference>
<evidence type="ECO:0000313" key="2">
    <source>
        <dbReference type="Proteomes" id="UP001157418"/>
    </source>
</evidence>
<proteinExistence type="predicted"/>
<keyword evidence="2" id="KW-1185">Reference proteome</keyword>
<comment type="caution">
    <text evidence="1">The sequence shown here is derived from an EMBL/GenBank/DDBJ whole genome shotgun (WGS) entry which is preliminary data.</text>
</comment>